<reference evidence="1" key="1">
    <citation type="submission" date="2020-08" db="EMBL/GenBank/DDBJ databases">
        <title>Multicomponent nature underlies the extraordinary mechanical properties of spider dragline silk.</title>
        <authorList>
            <person name="Kono N."/>
            <person name="Nakamura H."/>
            <person name="Mori M."/>
            <person name="Yoshida Y."/>
            <person name="Ohtoshi R."/>
            <person name="Malay A.D."/>
            <person name="Moran D.A.P."/>
            <person name="Tomita M."/>
            <person name="Numata K."/>
            <person name="Arakawa K."/>
        </authorList>
    </citation>
    <scope>NUCLEOTIDE SEQUENCE</scope>
</reference>
<name>A0A8X6QZ85_NEPPI</name>
<evidence type="ECO:0000313" key="1">
    <source>
        <dbReference type="EMBL" id="GFU39518.1"/>
    </source>
</evidence>
<sequence length="85" mass="9513">MKVSVERKKTVDWLGCGKDRRGKVRVSVFADSESHFSPRQRGRGKVGGVMGSWVTVSDDFFVEILSLFDNFFCNGGGVEFVVKCF</sequence>
<dbReference type="AlphaFoldDB" id="A0A8X6QZ85"/>
<proteinExistence type="predicted"/>
<organism evidence="1 2">
    <name type="scientific">Nephila pilipes</name>
    <name type="common">Giant wood spider</name>
    <name type="synonym">Nephila maculata</name>
    <dbReference type="NCBI Taxonomy" id="299642"/>
    <lineage>
        <taxon>Eukaryota</taxon>
        <taxon>Metazoa</taxon>
        <taxon>Ecdysozoa</taxon>
        <taxon>Arthropoda</taxon>
        <taxon>Chelicerata</taxon>
        <taxon>Arachnida</taxon>
        <taxon>Araneae</taxon>
        <taxon>Araneomorphae</taxon>
        <taxon>Entelegynae</taxon>
        <taxon>Araneoidea</taxon>
        <taxon>Nephilidae</taxon>
        <taxon>Nephila</taxon>
    </lineage>
</organism>
<keyword evidence="2" id="KW-1185">Reference proteome</keyword>
<comment type="caution">
    <text evidence="1">The sequence shown here is derived from an EMBL/GenBank/DDBJ whole genome shotgun (WGS) entry which is preliminary data.</text>
</comment>
<gene>
    <name evidence="1" type="ORF">NPIL_232001</name>
</gene>
<protein>
    <submittedName>
        <fullName evidence="1">Uncharacterized protein</fullName>
    </submittedName>
</protein>
<evidence type="ECO:0000313" key="2">
    <source>
        <dbReference type="Proteomes" id="UP000887013"/>
    </source>
</evidence>
<dbReference type="Proteomes" id="UP000887013">
    <property type="component" value="Unassembled WGS sequence"/>
</dbReference>
<accession>A0A8X6QZ85</accession>
<dbReference type="EMBL" id="BMAW01131441">
    <property type="protein sequence ID" value="GFU39518.1"/>
    <property type="molecule type" value="Genomic_DNA"/>
</dbReference>